<name>A0A0G4EMF2_VITBC</name>
<accession>A0A0G4EMF2</accession>
<evidence type="ECO:0000313" key="3">
    <source>
        <dbReference type="Proteomes" id="UP000041254"/>
    </source>
</evidence>
<dbReference type="AlphaFoldDB" id="A0A0G4EMF2"/>
<evidence type="ECO:0000313" key="2">
    <source>
        <dbReference type="EMBL" id="CEL98143.1"/>
    </source>
</evidence>
<keyword evidence="3" id="KW-1185">Reference proteome</keyword>
<dbReference type="Gene3D" id="1.20.120.520">
    <property type="entry name" value="nmb1532 protein domain like"/>
    <property type="match status" value="1"/>
</dbReference>
<reference evidence="2 3" key="1">
    <citation type="submission" date="2014-11" db="EMBL/GenBank/DDBJ databases">
        <authorList>
            <person name="Zhu J."/>
            <person name="Qi W."/>
            <person name="Song R."/>
        </authorList>
    </citation>
    <scope>NUCLEOTIDE SEQUENCE [LARGE SCALE GENOMIC DNA]</scope>
</reference>
<dbReference type="InParanoid" id="A0A0G4EMF2"/>
<dbReference type="VEuPathDB" id="CryptoDB:Vbra_4030"/>
<sequence length="286" mass="32293">MASMSDTLATLTPQGVMKNMQEMGQQAMAQMGLAKAGKQPNPNITSQVIRNAEDWSDVLMLLGHEALRVEIKEMEKVLPYVSNGTDWKVLTFCKWFRVYFGPFVKSHLEAEEDFLFAKLQQSVQITEKIKNDHTAISKKVDEIIDVEEQYKLESDTHRQGKHVLVGKLVTMVNEVASMLKVNCMEEEQELTPLIRRFLSKQDGDQIITQTFSSEGCLGAGVDLPPIMSAAGKWADGSQYSAIEKRIPFIQKTLLNTFWMRDFESKNRGLLKQLSADSPPLSYYCGC</sequence>
<protein>
    <recommendedName>
        <fullName evidence="1">Hemerythrin-like domain-containing protein</fullName>
    </recommendedName>
</protein>
<proteinExistence type="predicted"/>
<dbReference type="InterPro" id="IPR012312">
    <property type="entry name" value="Hemerythrin-like"/>
</dbReference>
<evidence type="ECO:0000259" key="1">
    <source>
        <dbReference type="Pfam" id="PF01814"/>
    </source>
</evidence>
<feature type="domain" description="Hemerythrin-like" evidence="1">
    <location>
        <begin position="64"/>
        <end position="194"/>
    </location>
</feature>
<organism evidence="2 3">
    <name type="scientific">Vitrella brassicaformis (strain CCMP3155)</name>
    <dbReference type="NCBI Taxonomy" id="1169540"/>
    <lineage>
        <taxon>Eukaryota</taxon>
        <taxon>Sar</taxon>
        <taxon>Alveolata</taxon>
        <taxon>Colpodellida</taxon>
        <taxon>Vitrellaceae</taxon>
        <taxon>Vitrella</taxon>
    </lineage>
</organism>
<gene>
    <name evidence="2" type="ORF">Vbra_4030</name>
</gene>
<dbReference type="Proteomes" id="UP000041254">
    <property type="component" value="Unassembled WGS sequence"/>
</dbReference>
<dbReference type="PhylomeDB" id="A0A0G4EMF2"/>
<dbReference type="EMBL" id="CDMY01000263">
    <property type="protein sequence ID" value="CEL98143.1"/>
    <property type="molecule type" value="Genomic_DNA"/>
</dbReference>
<dbReference type="Pfam" id="PF01814">
    <property type="entry name" value="Hemerythrin"/>
    <property type="match status" value="1"/>
</dbReference>